<dbReference type="STRING" id="565045.NOR51B_827"/>
<keyword evidence="2" id="KW-0808">Transferase</keyword>
<proteinExistence type="predicted"/>
<gene>
    <name evidence="2" type="ORF">NOR51B_827</name>
</gene>
<evidence type="ECO:0000313" key="3">
    <source>
        <dbReference type="Proteomes" id="UP000004699"/>
    </source>
</evidence>
<dbReference type="InterPro" id="IPR029063">
    <property type="entry name" value="SAM-dependent_MTases_sf"/>
</dbReference>
<keyword evidence="2" id="KW-0489">Methyltransferase</keyword>
<feature type="signal peptide" evidence="1">
    <location>
        <begin position="1"/>
        <end position="26"/>
    </location>
</feature>
<organism evidence="2 3">
    <name type="scientific">Luminiphilus syltensis NOR5-1B</name>
    <dbReference type="NCBI Taxonomy" id="565045"/>
    <lineage>
        <taxon>Bacteria</taxon>
        <taxon>Pseudomonadati</taxon>
        <taxon>Pseudomonadota</taxon>
        <taxon>Gammaproteobacteria</taxon>
        <taxon>Cellvibrionales</taxon>
        <taxon>Halieaceae</taxon>
        <taxon>Luminiphilus</taxon>
    </lineage>
</organism>
<name>B8KU36_9GAMM</name>
<dbReference type="GO" id="GO:0032259">
    <property type="term" value="P:methylation"/>
    <property type="evidence" value="ECO:0007669"/>
    <property type="project" value="UniProtKB-KW"/>
</dbReference>
<dbReference type="SUPFAM" id="SSF53335">
    <property type="entry name" value="S-adenosyl-L-methionine-dependent methyltransferases"/>
    <property type="match status" value="1"/>
</dbReference>
<dbReference type="Proteomes" id="UP000004699">
    <property type="component" value="Unassembled WGS sequence"/>
</dbReference>
<dbReference type="PROSITE" id="PS51257">
    <property type="entry name" value="PROKAR_LIPOPROTEIN"/>
    <property type="match status" value="1"/>
</dbReference>
<feature type="chain" id="PRO_5002873557" evidence="1">
    <location>
        <begin position="27"/>
        <end position="325"/>
    </location>
</feature>
<sequence>MRFSDLSYSSRRLTLSLMLSSTLALSACGGDEVATSEASVVDDAPTALPSPGSADEKAPVVNDFPTEKLAAILADQSEDTQARYGARHPARTLEFFDIQPGMTVVEALPEGGWYTRILRPYLGEAGTIIGADYSLEMYPLFDFYSAEELAAKAVWSETWPEEVAQWPGEGATAMAFNFGSLPAELHSSADRVLFIRALHNLASFEASGAYLSTAIDDSFQILKPGGVVGVVQHMGPESHSDAWADGSNGYLKKSAVVAAFEAAGFVFDGESDVNENPKDTPTEEEYVWRLSPTLEPVEDEALAAKYAAIGESSRMTLRFRKPVAL</sequence>
<keyword evidence="1" id="KW-0732">Signal</keyword>
<dbReference type="HOGENOM" id="CLU_072291_0_0_6"/>
<accession>B8KU36</accession>
<dbReference type="EMBL" id="DS999411">
    <property type="protein sequence ID" value="EED34887.1"/>
    <property type="molecule type" value="Genomic_DNA"/>
</dbReference>
<dbReference type="eggNOG" id="COG4798">
    <property type="taxonomic scope" value="Bacteria"/>
</dbReference>
<evidence type="ECO:0000313" key="2">
    <source>
        <dbReference type="EMBL" id="EED34887.1"/>
    </source>
</evidence>
<dbReference type="RefSeq" id="WP_009019634.1">
    <property type="nucleotide sequence ID" value="NZ_DS999411.1"/>
</dbReference>
<dbReference type="AlphaFoldDB" id="B8KU36"/>
<dbReference type="Gene3D" id="3.40.50.150">
    <property type="entry name" value="Vaccinia Virus protein VP39"/>
    <property type="match status" value="1"/>
</dbReference>
<evidence type="ECO:0000256" key="1">
    <source>
        <dbReference type="SAM" id="SignalP"/>
    </source>
</evidence>
<dbReference type="GO" id="GO:0008168">
    <property type="term" value="F:methyltransferase activity"/>
    <property type="evidence" value="ECO:0007669"/>
    <property type="project" value="UniProtKB-KW"/>
</dbReference>
<protein>
    <submittedName>
        <fullName evidence="2">O-methyltransferase</fullName>
    </submittedName>
</protein>
<keyword evidence="3" id="KW-1185">Reference proteome</keyword>
<reference evidence="3" key="1">
    <citation type="journal article" date="2013" name="BMC Microbiol.">
        <title>Taxonomy and evolution of bacteriochlorophyll a-containing members of the OM60/NOR5 clade of marine gammaproteobacteria: description of Luminiphilus syltensis gen. nov., sp. nov., reclassification of Haliea rubra as Pseudohaliea rubra gen. nov., comb. nov., and emendation of Chromatocurvus halotolerans.</title>
        <authorList>
            <person name="Spring S."/>
            <person name="Riedel T."/>
            <person name="Sproer C."/>
            <person name="Yan S."/>
            <person name="Harder J."/>
            <person name="Fuchs B.M."/>
        </authorList>
    </citation>
    <scope>NUCLEOTIDE SEQUENCE [LARGE SCALE GENOMIC DNA]</scope>
    <source>
        <strain evidence="3">NOR51-B</strain>
    </source>
</reference>